<keyword evidence="11" id="KW-0407">Ion channel</keyword>
<dbReference type="AlphaFoldDB" id="A0AAE1BNX3"/>
<keyword evidence="3" id="KW-0812">Transmembrane</keyword>
<dbReference type="GO" id="GO:0043226">
    <property type="term" value="C:organelle"/>
    <property type="evidence" value="ECO:0007669"/>
    <property type="project" value="UniProtKB-ARBA"/>
</dbReference>
<feature type="domain" description="Ionotropic glutamate receptor L-glutamate and glycine-binding" evidence="12">
    <location>
        <begin position="338"/>
        <end position="396"/>
    </location>
</feature>
<sequence>MIRITRAGDQCQCRFNQKSLLPDLVVANPRLSDLWEAATSFISALEWCQPILIHDDSPQALQLAHIVSRDHQYQTMGLSLSANLPRHHFQNRLSGILHTVRRLIFVSGTVNFAKVVFSHGEDLDMFNGEYIWILLDIPLPGNLSESLRPGLLSLRPDFLRTPPKQLLVNFVKSSIAVISEFFKETNMTSSAAMLATSAPIQCQVPYRNLSTSQFELHRQLKEKLESSRLSQRSLPGVTPFFYVENLVPAKKTGLGAQWKRVGFINGSEVQINAIFWPGRGYKGVSEQNKRLRVALAEAPPFVMTTPLIENATCLLGIVCLRVFSTEVAASFADMERKVVNASRGYEVVCCSGLSVDLMINVAMDLEIEIQVYLVVDGTFGAPRTTGWTGIVGDLLDGSADLSFAPLSVTRQRSRHLDFSDPYFFSSISKLSSTKATKSQCPPAQGICLRKRRHTEINEGKKEMNEWREEGWVGGWVAGVLGVMEWGGEMG</sequence>
<keyword evidence="7" id="KW-0472">Membrane</keyword>
<dbReference type="Gene3D" id="3.40.50.2300">
    <property type="match status" value="1"/>
</dbReference>
<dbReference type="SUPFAM" id="SSF53850">
    <property type="entry name" value="Periplasmic binding protein-like II"/>
    <property type="match status" value="1"/>
</dbReference>
<evidence type="ECO:0000259" key="12">
    <source>
        <dbReference type="SMART" id="SM00918"/>
    </source>
</evidence>
<keyword evidence="5" id="KW-0175">Coiled coil</keyword>
<dbReference type="GO" id="GO:0015276">
    <property type="term" value="F:ligand-gated monoatomic ion channel activity"/>
    <property type="evidence" value="ECO:0007669"/>
    <property type="project" value="InterPro"/>
</dbReference>
<dbReference type="InterPro" id="IPR028082">
    <property type="entry name" value="Peripla_BP_I"/>
</dbReference>
<evidence type="ECO:0000256" key="4">
    <source>
        <dbReference type="ARBA" id="ARBA00022989"/>
    </source>
</evidence>
<gene>
    <name evidence="13" type="ORF">Pcinc_040561</name>
</gene>
<name>A0AAE1BNX3_PETCI</name>
<dbReference type="FunFam" id="3.40.190.10:FF:000078">
    <property type="entry name" value="glutamate receptor ionotropic, NMDA 3B"/>
    <property type="match status" value="1"/>
</dbReference>
<evidence type="ECO:0000313" key="14">
    <source>
        <dbReference type="Proteomes" id="UP001286313"/>
    </source>
</evidence>
<organism evidence="13 14">
    <name type="scientific">Petrolisthes cinctipes</name>
    <name type="common">Flat porcelain crab</name>
    <dbReference type="NCBI Taxonomy" id="88211"/>
    <lineage>
        <taxon>Eukaryota</taxon>
        <taxon>Metazoa</taxon>
        <taxon>Ecdysozoa</taxon>
        <taxon>Arthropoda</taxon>
        <taxon>Crustacea</taxon>
        <taxon>Multicrustacea</taxon>
        <taxon>Malacostraca</taxon>
        <taxon>Eumalacostraca</taxon>
        <taxon>Eucarida</taxon>
        <taxon>Decapoda</taxon>
        <taxon>Pleocyemata</taxon>
        <taxon>Anomura</taxon>
        <taxon>Galatheoidea</taxon>
        <taxon>Porcellanidae</taxon>
        <taxon>Petrolisthes</taxon>
    </lineage>
</organism>
<dbReference type="PANTHER" id="PTHR18966">
    <property type="entry name" value="IONOTROPIC GLUTAMATE RECEPTOR"/>
    <property type="match status" value="1"/>
</dbReference>
<evidence type="ECO:0000256" key="11">
    <source>
        <dbReference type="ARBA" id="ARBA00023303"/>
    </source>
</evidence>
<keyword evidence="4" id="KW-1133">Transmembrane helix</keyword>
<evidence type="ECO:0000256" key="7">
    <source>
        <dbReference type="ARBA" id="ARBA00023136"/>
    </source>
</evidence>
<dbReference type="Proteomes" id="UP001286313">
    <property type="component" value="Unassembled WGS sequence"/>
</dbReference>
<accession>A0AAE1BNX3</accession>
<dbReference type="InterPro" id="IPR015683">
    <property type="entry name" value="Ionotropic_Glu_rcpt"/>
</dbReference>
<dbReference type="GO" id="GO:0005886">
    <property type="term" value="C:plasma membrane"/>
    <property type="evidence" value="ECO:0007669"/>
    <property type="project" value="UniProtKB-ARBA"/>
</dbReference>
<proteinExistence type="predicted"/>
<dbReference type="SMART" id="SM00918">
    <property type="entry name" value="Lig_chan-Glu_bd"/>
    <property type="match status" value="1"/>
</dbReference>
<evidence type="ECO:0000256" key="10">
    <source>
        <dbReference type="ARBA" id="ARBA00023286"/>
    </source>
</evidence>
<dbReference type="Pfam" id="PF10613">
    <property type="entry name" value="Lig_chan-Glu_bd"/>
    <property type="match status" value="1"/>
</dbReference>
<dbReference type="InterPro" id="IPR019594">
    <property type="entry name" value="Glu/Gly-bd"/>
</dbReference>
<evidence type="ECO:0000256" key="5">
    <source>
        <dbReference type="ARBA" id="ARBA00023054"/>
    </source>
</evidence>
<evidence type="ECO:0000256" key="9">
    <source>
        <dbReference type="ARBA" id="ARBA00023180"/>
    </source>
</evidence>
<evidence type="ECO:0000256" key="3">
    <source>
        <dbReference type="ARBA" id="ARBA00022692"/>
    </source>
</evidence>
<reference evidence="13" key="1">
    <citation type="submission" date="2023-10" db="EMBL/GenBank/DDBJ databases">
        <title>Genome assemblies of two species of porcelain crab, Petrolisthes cinctipes and Petrolisthes manimaculis (Anomura: Porcellanidae).</title>
        <authorList>
            <person name="Angst P."/>
        </authorList>
    </citation>
    <scope>NUCLEOTIDE SEQUENCE</scope>
    <source>
        <strain evidence="13">PB745_01</strain>
        <tissue evidence="13">Gill</tissue>
    </source>
</reference>
<dbReference type="SUPFAM" id="SSF53822">
    <property type="entry name" value="Periplasmic binding protein-like I"/>
    <property type="match status" value="1"/>
</dbReference>
<evidence type="ECO:0000256" key="8">
    <source>
        <dbReference type="ARBA" id="ARBA00023170"/>
    </source>
</evidence>
<keyword evidence="10" id="KW-1071">Ligand-gated ion channel</keyword>
<evidence type="ECO:0000256" key="2">
    <source>
        <dbReference type="ARBA" id="ARBA00022448"/>
    </source>
</evidence>
<keyword evidence="14" id="KW-1185">Reference proteome</keyword>
<keyword evidence="9" id="KW-0325">Glycoprotein</keyword>
<keyword evidence="2" id="KW-0813">Transport</keyword>
<protein>
    <recommendedName>
        <fullName evidence="12">Ionotropic glutamate receptor L-glutamate and glycine-binding domain-containing protein</fullName>
    </recommendedName>
</protein>
<evidence type="ECO:0000256" key="1">
    <source>
        <dbReference type="ARBA" id="ARBA00004141"/>
    </source>
</evidence>
<comment type="caution">
    <text evidence="13">The sequence shown here is derived from an EMBL/GenBank/DDBJ whole genome shotgun (WGS) entry which is preliminary data.</text>
</comment>
<evidence type="ECO:0000256" key="6">
    <source>
        <dbReference type="ARBA" id="ARBA00023065"/>
    </source>
</evidence>
<dbReference type="Gene3D" id="3.40.190.10">
    <property type="entry name" value="Periplasmic binding protein-like II"/>
    <property type="match status" value="1"/>
</dbReference>
<keyword evidence="6" id="KW-0406">Ion transport</keyword>
<evidence type="ECO:0000313" key="13">
    <source>
        <dbReference type="EMBL" id="KAK3852864.1"/>
    </source>
</evidence>
<comment type="subcellular location">
    <subcellularLocation>
        <location evidence="1">Membrane</location>
        <topology evidence="1">Multi-pass membrane protein</topology>
    </subcellularLocation>
</comment>
<keyword evidence="8" id="KW-0675">Receptor</keyword>
<dbReference type="EMBL" id="JAWQEG010007209">
    <property type="protein sequence ID" value="KAK3852864.1"/>
    <property type="molecule type" value="Genomic_DNA"/>
</dbReference>